<accession>A0ABT7KQF4</accession>
<reference evidence="1" key="1">
    <citation type="submission" date="2023-06" db="EMBL/GenBank/DDBJ databases">
        <title>Phylogenetic Diversity of Rhizobium strains.</title>
        <authorList>
            <person name="Moura F.T."/>
            <person name="Helene L.C.F."/>
            <person name="Hungria M."/>
        </authorList>
    </citation>
    <scope>NUCLEOTIDE SEQUENCE</scope>
    <source>
        <strain evidence="1">CCGE524</strain>
    </source>
</reference>
<evidence type="ECO:0000313" key="1">
    <source>
        <dbReference type="EMBL" id="MDL2410812.1"/>
    </source>
</evidence>
<gene>
    <name evidence="1" type="ORF">PY650_35790</name>
</gene>
<dbReference type="Proteomes" id="UP001172630">
    <property type="component" value="Unassembled WGS sequence"/>
</dbReference>
<feature type="non-terminal residue" evidence="1">
    <location>
        <position position="1"/>
    </location>
</feature>
<organism evidence="1 2">
    <name type="scientific">Rhizobium calliandrae</name>
    <dbReference type="NCBI Taxonomy" id="1312182"/>
    <lineage>
        <taxon>Bacteria</taxon>
        <taxon>Pseudomonadati</taxon>
        <taxon>Pseudomonadota</taxon>
        <taxon>Alphaproteobacteria</taxon>
        <taxon>Hyphomicrobiales</taxon>
        <taxon>Rhizobiaceae</taxon>
        <taxon>Rhizobium/Agrobacterium group</taxon>
        <taxon>Rhizobium</taxon>
    </lineage>
</organism>
<sequence length="70" mass="7944">IHIFTHRIPSMIHAENERFPILALRGMAYALTLQGSRMGIFAVACPDFNRRPDMGKYRQFLAISPRLAAS</sequence>
<proteinExistence type="predicted"/>
<evidence type="ECO:0000313" key="2">
    <source>
        <dbReference type="Proteomes" id="UP001172630"/>
    </source>
</evidence>
<name>A0ABT7KQF4_9HYPH</name>
<dbReference type="EMBL" id="JARFYN010000113">
    <property type="protein sequence ID" value="MDL2410812.1"/>
    <property type="molecule type" value="Genomic_DNA"/>
</dbReference>
<comment type="caution">
    <text evidence="1">The sequence shown here is derived from an EMBL/GenBank/DDBJ whole genome shotgun (WGS) entry which is preliminary data.</text>
</comment>
<keyword evidence="2" id="KW-1185">Reference proteome</keyword>
<protein>
    <submittedName>
        <fullName evidence="1">Uncharacterized protein</fullName>
    </submittedName>
</protein>
<dbReference type="RefSeq" id="WP_285884798.1">
    <property type="nucleotide sequence ID" value="NZ_JARFYN010000113.1"/>
</dbReference>